<feature type="transmembrane region" description="Helical" evidence="1">
    <location>
        <begin position="46"/>
        <end position="64"/>
    </location>
</feature>
<feature type="transmembrane region" description="Helical" evidence="1">
    <location>
        <begin position="21"/>
        <end position="40"/>
    </location>
</feature>
<gene>
    <name evidence="2" type="ORF">DLD82_14920</name>
</gene>
<dbReference type="Pfam" id="PF03729">
    <property type="entry name" value="DUF308"/>
    <property type="match status" value="2"/>
</dbReference>
<feature type="transmembrane region" description="Helical" evidence="1">
    <location>
        <begin position="97"/>
        <end position="117"/>
    </location>
</feature>
<evidence type="ECO:0008006" key="4">
    <source>
        <dbReference type="Google" id="ProtNLM"/>
    </source>
</evidence>
<protein>
    <recommendedName>
        <fullName evidence="4">DUF308 domain-containing protein</fullName>
    </recommendedName>
</protein>
<dbReference type="Proteomes" id="UP000245934">
    <property type="component" value="Unassembled WGS sequence"/>
</dbReference>
<dbReference type="AlphaFoldDB" id="A0A2V2MWZ2"/>
<proteinExistence type="predicted"/>
<keyword evidence="1" id="KW-0472">Membrane</keyword>
<keyword evidence="1" id="KW-0812">Transmembrane</keyword>
<feature type="transmembrane region" description="Helical" evidence="1">
    <location>
        <begin position="129"/>
        <end position="148"/>
    </location>
</feature>
<feature type="transmembrane region" description="Helical" evidence="1">
    <location>
        <begin position="71"/>
        <end position="91"/>
    </location>
</feature>
<name>A0A2V2MWZ2_9EURY</name>
<dbReference type="InterPro" id="IPR005325">
    <property type="entry name" value="DUF308_memb"/>
</dbReference>
<feature type="transmembrane region" description="Helical" evidence="1">
    <location>
        <begin position="154"/>
        <end position="174"/>
    </location>
</feature>
<evidence type="ECO:0000313" key="3">
    <source>
        <dbReference type="Proteomes" id="UP000245934"/>
    </source>
</evidence>
<accession>A0A2V2MWZ2</accession>
<dbReference type="EMBL" id="QGMZ01000039">
    <property type="protein sequence ID" value="PWR70785.1"/>
    <property type="molecule type" value="Genomic_DNA"/>
</dbReference>
<keyword evidence="3" id="KW-1185">Reference proteome</keyword>
<evidence type="ECO:0000313" key="2">
    <source>
        <dbReference type="EMBL" id="PWR70785.1"/>
    </source>
</evidence>
<organism evidence="2 3">
    <name type="scientific">Methanospirillum stamsii</name>
    <dbReference type="NCBI Taxonomy" id="1277351"/>
    <lineage>
        <taxon>Archaea</taxon>
        <taxon>Methanobacteriati</taxon>
        <taxon>Methanobacteriota</taxon>
        <taxon>Stenosarchaea group</taxon>
        <taxon>Methanomicrobia</taxon>
        <taxon>Methanomicrobiales</taxon>
        <taxon>Methanospirillaceae</taxon>
        <taxon>Methanospirillum</taxon>
    </lineage>
</organism>
<keyword evidence="1" id="KW-1133">Transmembrane helix</keyword>
<comment type="caution">
    <text evidence="2">The sequence shown here is derived from an EMBL/GenBank/DDBJ whole genome shotgun (WGS) entry which is preliminary data.</text>
</comment>
<sequence length="187" mass="20264">MDPVQPACMQMIWVSNRGSGQTALVSILFGLLLLIFSPFIPGLIGIFLAAAIFILSLALIGIGITMRGTGLSVPLIIIGVIGGGLSLYALLSPEVTVSLIGILLGIVILIMGVSQLFFSPQFIQDRLSWFFLIGGGIITLLVGFYMILYPQEGMQLVMAFLGCYLIIYGIIGYIRSRKVPCSDFYYQ</sequence>
<reference evidence="2 3" key="1">
    <citation type="submission" date="2018-05" db="EMBL/GenBank/DDBJ databases">
        <title>Draft genome of Methanospirillum stamsii Pt1.</title>
        <authorList>
            <person name="Dueholm M.S."/>
            <person name="Nielsen P.H."/>
            <person name="Bakmann L.F."/>
            <person name="Otzen D.E."/>
        </authorList>
    </citation>
    <scope>NUCLEOTIDE SEQUENCE [LARGE SCALE GENOMIC DNA]</scope>
    <source>
        <strain evidence="2 3">Pt1</strain>
    </source>
</reference>
<evidence type="ECO:0000256" key="1">
    <source>
        <dbReference type="SAM" id="Phobius"/>
    </source>
</evidence>